<dbReference type="InterPro" id="IPR004090">
    <property type="entry name" value="Chemotax_Me-accpt_rcpt"/>
</dbReference>
<feature type="domain" description="HAMP" evidence="11">
    <location>
        <begin position="223"/>
        <end position="276"/>
    </location>
</feature>
<keyword evidence="6 8" id="KW-0807">Transducer</keyword>
<dbReference type="InterPro" id="IPR004089">
    <property type="entry name" value="MCPsignal_dom"/>
</dbReference>
<evidence type="ECO:0000313" key="13">
    <source>
        <dbReference type="Proteomes" id="UP000269097"/>
    </source>
</evidence>
<dbReference type="InterPro" id="IPR003660">
    <property type="entry name" value="HAMP_dom"/>
</dbReference>
<dbReference type="Pfam" id="PF00672">
    <property type="entry name" value="HAMP"/>
    <property type="match status" value="1"/>
</dbReference>
<dbReference type="CDD" id="cd11386">
    <property type="entry name" value="MCP_signal"/>
    <property type="match status" value="1"/>
</dbReference>
<dbReference type="RefSeq" id="WP_123040809.1">
    <property type="nucleotide sequence ID" value="NZ_CP033433.1"/>
</dbReference>
<dbReference type="SMART" id="SM01049">
    <property type="entry name" value="Cache_2"/>
    <property type="match status" value="1"/>
</dbReference>
<dbReference type="SUPFAM" id="SSF58104">
    <property type="entry name" value="Methyl-accepting chemotaxis protein (MCP) signaling domain"/>
    <property type="match status" value="1"/>
</dbReference>
<dbReference type="GO" id="GO:0004888">
    <property type="term" value="F:transmembrane signaling receptor activity"/>
    <property type="evidence" value="ECO:0007669"/>
    <property type="project" value="InterPro"/>
</dbReference>
<dbReference type="InterPro" id="IPR033480">
    <property type="entry name" value="sCache_2"/>
</dbReference>
<accession>A0A3G3JXZ9</accession>
<evidence type="ECO:0000256" key="2">
    <source>
        <dbReference type="ARBA" id="ARBA00022475"/>
    </source>
</evidence>
<dbReference type="Gene3D" id="3.30.450.20">
    <property type="entry name" value="PAS domain"/>
    <property type="match status" value="1"/>
</dbReference>
<dbReference type="PANTHER" id="PTHR32089">
    <property type="entry name" value="METHYL-ACCEPTING CHEMOTAXIS PROTEIN MCPB"/>
    <property type="match status" value="1"/>
</dbReference>
<name>A0A3G3JXZ9_9BACL</name>
<keyword evidence="2" id="KW-1003">Cell membrane</keyword>
<dbReference type="SMART" id="SM00304">
    <property type="entry name" value="HAMP"/>
    <property type="match status" value="1"/>
</dbReference>
<dbReference type="Proteomes" id="UP000269097">
    <property type="component" value="Chromosome"/>
</dbReference>
<dbReference type="PROSITE" id="PS50885">
    <property type="entry name" value="HAMP"/>
    <property type="match status" value="1"/>
</dbReference>
<protein>
    <submittedName>
        <fullName evidence="12">Methyl-accepting chemotaxis protein</fullName>
    </submittedName>
</protein>
<keyword evidence="13" id="KW-1185">Reference proteome</keyword>
<dbReference type="GO" id="GO:0005886">
    <property type="term" value="C:plasma membrane"/>
    <property type="evidence" value="ECO:0007669"/>
    <property type="project" value="UniProtKB-SubCell"/>
</dbReference>
<evidence type="ECO:0000256" key="8">
    <source>
        <dbReference type="PROSITE-ProRule" id="PRU00284"/>
    </source>
</evidence>
<keyword evidence="3 9" id="KW-0812">Transmembrane</keyword>
<evidence type="ECO:0000256" key="5">
    <source>
        <dbReference type="ARBA" id="ARBA00023136"/>
    </source>
</evidence>
<feature type="domain" description="Methyl-accepting transducer" evidence="10">
    <location>
        <begin position="295"/>
        <end position="531"/>
    </location>
</feature>
<evidence type="ECO:0000259" key="11">
    <source>
        <dbReference type="PROSITE" id="PS50885"/>
    </source>
</evidence>
<dbReference type="SMART" id="SM00283">
    <property type="entry name" value="MA"/>
    <property type="match status" value="1"/>
</dbReference>
<keyword evidence="4 9" id="KW-1133">Transmembrane helix</keyword>
<organism evidence="12 13">
    <name type="scientific">Cohnella candidum</name>
    <dbReference type="NCBI Taxonomy" id="2674991"/>
    <lineage>
        <taxon>Bacteria</taxon>
        <taxon>Bacillati</taxon>
        <taxon>Bacillota</taxon>
        <taxon>Bacilli</taxon>
        <taxon>Bacillales</taxon>
        <taxon>Paenibacillaceae</taxon>
        <taxon>Cohnella</taxon>
    </lineage>
</organism>
<dbReference type="GO" id="GO:0007165">
    <property type="term" value="P:signal transduction"/>
    <property type="evidence" value="ECO:0007669"/>
    <property type="project" value="UniProtKB-KW"/>
</dbReference>
<keyword evidence="5 9" id="KW-0472">Membrane</keyword>
<sequence length="581" mass="62148">MKKRLDFTIRRRLLLVCSILLVIPILTLGAITYQVSSKETTKQIESGLRNNVRLAAEMTRSLQTAVDNGAMTKEEAQESLRVTLLGTKNADGTRPINPHIDLGENGYYFVLDGKGNLLAHPLLEGQNIWDKKTSTGTYYIQDLIGKAEAGGGFTYYDWPLPNAKKEALKVAYAEKEPTWGWIIAAGSYMKDYDAGKNHILHAMLITLAACLAAGMGALTWFAVSLSRPLVRMADQAERMSLGDLTGTGLEIDRRDEIGKLALAFNHLQSNLKELIGSQLQSANELAESSSMLNRVISDAVEAVNQTSQAINQVAANNESQAAGLGQTSRAMEEIAAGIQQVATISANAHASSVGTLNEAENGSRLIRLSTERMAAVNETVGNLSDVVNQLGERSGQIGEIAGTLQEISAQTNLLALNASIEAARAGDQGKGFAVVAGEIRKLAERSTESAVQVSALIESIRNDIEDAVASMGKGETEAEAGVAAIRETGEAFERILLATRGVVEHAIETSSASEQMSASSQEISATLTEIERNSFGTAGAAQTVAAAAEEQLASMEEISSSARKLAQWSDAMKRMTDRFKV</sequence>
<dbReference type="CDD" id="cd06225">
    <property type="entry name" value="HAMP"/>
    <property type="match status" value="1"/>
</dbReference>
<gene>
    <name evidence="12" type="ORF">EAV92_09225</name>
</gene>
<comment type="subcellular location">
    <subcellularLocation>
        <location evidence="1">Cell membrane</location>
        <topology evidence="1">Multi-pass membrane protein</topology>
    </subcellularLocation>
</comment>
<dbReference type="Pfam" id="PF00015">
    <property type="entry name" value="MCPsignal"/>
    <property type="match status" value="1"/>
</dbReference>
<evidence type="ECO:0000256" key="3">
    <source>
        <dbReference type="ARBA" id="ARBA00022692"/>
    </source>
</evidence>
<dbReference type="PANTHER" id="PTHR32089:SF112">
    <property type="entry name" value="LYSOZYME-LIKE PROTEIN-RELATED"/>
    <property type="match status" value="1"/>
</dbReference>
<dbReference type="PROSITE" id="PS50111">
    <property type="entry name" value="CHEMOTAXIS_TRANSDUC_2"/>
    <property type="match status" value="1"/>
</dbReference>
<evidence type="ECO:0000256" key="4">
    <source>
        <dbReference type="ARBA" id="ARBA00022989"/>
    </source>
</evidence>
<reference evidence="12 13" key="1">
    <citation type="submission" date="2018-10" db="EMBL/GenBank/DDBJ databases">
        <title>Genome Sequence of Cohnella sp.</title>
        <authorList>
            <person name="Srinivasan S."/>
            <person name="Kim M.K."/>
        </authorList>
    </citation>
    <scope>NUCLEOTIDE SEQUENCE [LARGE SCALE GENOMIC DNA]</scope>
    <source>
        <strain evidence="12 13">18JY8-7</strain>
    </source>
</reference>
<dbReference type="PRINTS" id="PR00260">
    <property type="entry name" value="CHEMTRNSDUCR"/>
</dbReference>
<evidence type="ECO:0000256" key="7">
    <source>
        <dbReference type="ARBA" id="ARBA00029447"/>
    </source>
</evidence>
<evidence type="ECO:0000256" key="1">
    <source>
        <dbReference type="ARBA" id="ARBA00004651"/>
    </source>
</evidence>
<evidence type="ECO:0000313" key="12">
    <source>
        <dbReference type="EMBL" id="AYQ72727.1"/>
    </source>
</evidence>
<dbReference type="Gene3D" id="1.10.287.950">
    <property type="entry name" value="Methyl-accepting chemotaxis protein"/>
    <property type="match status" value="1"/>
</dbReference>
<feature type="transmembrane region" description="Helical" evidence="9">
    <location>
        <begin position="199"/>
        <end position="223"/>
    </location>
</feature>
<dbReference type="Pfam" id="PF17200">
    <property type="entry name" value="sCache_2"/>
    <property type="match status" value="1"/>
</dbReference>
<dbReference type="GO" id="GO:0006935">
    <property type="term" value="P:chemotaxis"/>
    <property type="evidence" value="ECO:0007669"/>
    <property type="project" value="InterPro"/>
</dbReference>
<dbReference type="EMBL" id="CP033433">
    <property type="protein sequence ID" value="AYQ72727.1"/>
    <property type="molecule type" value="Genomic_DNA"/>
</dbReference>
<evidence type="ECO:0000256" key="6">
    <source>
        <dbReference type="ARBA" id="ARBA00023224"/>
    </source>
</evidence>
<dbReference type="AlphaFoldDB" id="A0A3G3JXZ9"/>
<proteinExistence type="inferred from homology"/>
<dbReference type="KEGG" id="coh:EAV92_09225"/>
<comment type="similarity">
    <text evidence="7">Belongs to the methyl-accepting chemotaxis (MCP) protein family.</text>
</comment>
<evidence type="ECO:0000256" key="9">
    <source>
        <dbReference type="SAM" id="Phobius"/>
    </source>
</evidence>
<evidence type="ECO:0000259" key="10">
    <source>
        <dbReference type="PROSITE" id="PS50111"/>
    </source>
</evidence>